<dbReference type="PIRSF" id="PIRSF004762">
    <property type="entry name" value="CHP00423"/>
    <property type="match status" value="1"/>
</dbReference>
<dbReference type="SFLD" id="SFLDG01060">
    <property type="entry name" value="BATS_domain_containing"/>
    <property type="match status" value="1"/>
</dbReference>
<feature type="binding site" evidence="6">
    <location>
        <position position="156"/>
    </location>
    <ligand>
        <name>S-adenosyl-L-methionine</name>
        <dbReference type="ChEBI" id="CHEBI:59789"/>
    </ligand>
</feature>
<keyword evidence="9" id="KW-1185">Reference proteome</keyword>
<feature type="binding site" evidence="6">
    <location>
        <position position="131"/>
    </location>
    <ligand>
        <name>(3R)-3-methyl-D-ornithine</name>
        <dbReference type="ChEBI" id="CHEBI:64642"/>
    </ligand>
</feature>
<comment type="caution">
    <text evidence="8">The sequence shown here is derived from an EMBL/GenBank/DDBJ whole genome shotgun (WGS) entry which is preliminary data.</text>
</comment>
<feature type="binding site" evidence="6">
    <location>
        <position position="178"/>
    </location>
    <ligand>
        <name>S-adenosyl-L-methionine</name>
        <dbReference type="ChEBI" id="CHEBI:59789"/>
    </ligand>
</feature>
<dbReference type="Gene3D" id="3.20.20.70">
    <property type="entry name" value="Aldolase class I"/>
    <property type="match status" value="1"/>
</dbReference>
<dbReference type="Proteomes" id="UP000249239">
    <property type="component" value="Unassembled WGS sequence"/>
</dbReference>
<dbReference type="GO" id="GO:0046872">
    <property type="term" value="F:metal ion binding"/>
    <property type="evidence" value="ECO:0007669"/>
    <property type="project" value="UniProtKB-KW"/>
</dbReference>
<dbReference type="AlphaFoldDB" id="A0A2W7MX87"/>
<dbReference type="InterPro" id="IPR034422">
    <property type="entry name" value="HydE/PylB-like"/>
</dbReference>
<keyword evidence="3 5" id="KW-0408">Iron</keyword>
<dbReference type="InterPro" id="IPR007197">
    <property type="entry name" value="rSAM"/>
</dbReference>
<evidence type="ECO:0000256" key="3">
    <source>
        <dbReference type="ARBA" id="ARBA00023004"/>
    </source>
</evidence>
<comment type="cofactor">
    <cofactor evidence="5">
        <name>[4Fe-4S] cluster</name>
        <dbReference type="ChEBI" id="CHEBI:49883"/>
    </cofactor>
    <text evidence="5">Binds 1 [4Fe-4S] cluster. The cluster is coordinated with 3 cysteines and an exchangeable S-adenosyl-L-methionine.</text>
</comment>
<evidence type="ECO:0000256" key="1">
    <source>
        <dbReference type="ARBA" id="ARBA00022691"/>
    </source>
</evidence>
<keyword evidence="5" id="KW-0004">4Fe-4S</keyword>
<reference evidence="8 9" key="1">
    <citation type="submission" date="2018-06" db="EMBL/GenBank/DDBJ databases">
        <title>Genomic Encyclopedia of Archaeal and Bacterial Type Strains, Phase II (KMG-II): from individual species to whole genera.</title>
        <authorList>
            <person name="Goeker M."/>
        </authorList>
    </citation>
    <scope>NUCLEOTIDE SEQUENCE [LARGE SCALE GENOMIC DNA]</scope>
    <source>
        <strain evidence="8 9">DSM 6779</strain>
    </source>
</reference>
<sequence>MITQSRFDRHELARMIAAQGDDHRLLLEQSARVTLQTIGDSVWLRGLIEFSNICIKNCYYCGIRRDNRLTSRYELDDDAIVQAALFARDKGYGSIVLQAGERNDAAFVDRIGRLLCQIHEKTHGELGITLSLGEQDAQTYRYWKQCGAHRYLLRFETSCEQLYYQMHPHDHRHDYQTRLQCLQALKSCGYQVGTGVMIGLPGQSFHHLADDLLMMQQLDIDMVGMGPYLEHQQTPLYQRRHELWPVQRRFQVALNMIAALRLLMPDINIAASTALQAIDPMGREKALRIGANVLMPNITPSVNRRNYQLYDNKPCVDEGADDCSSCIRLRVEMVGRKLALGEWGDSQHFFNRNKQ</sequence>
<keyword evidence="1 5" id="KW-0949">S-adenosyl-L-methionine</keyword>
<dbReference type="InterPro" id="IPR024021">
    <property type="entry name" value="FeFe-hyd_HydE_rSAM"/>
</dbReference>
<dbReference type="InterPro" id="IPR006638">
    <property type="entry name" value="Elp3/MiaA/NifB-like_rSAM"/>
</dbReference>
<dbReference type="SUPFAM" id="SSF102114">
    <property type="entry name" value="Radical SAM enzymes"/>
    <property type="match status" value="1"/>
</dbReference>
<proteinExistence type="predicted"/>
<keyword evidence="2" id="KW-0479">Metal-binding</keyword>
<dbReference type="SFLD" id="SFLDG01280">
    <property type="entry name" value="HydE/PylB-like"/>
    <property type="match status" value="1"/>
</dbReference>
<organism evidence="8 9">
    <name type="scientific">Breznakibacter xylanolyticus</name>
    <dbReference type="NCBI Taxonomy" id="990"/>
    <lineage>
        <taxon>Bacteria</taxon>
        <taxon>Pseudomonadati</taxon>
        <taxon>Bacteroidota</taxon>
        <taxon>Bacteroidia</taxon>
        <taxon>Marinilabiliales</taxon>
        <taxon>Marinilabiliaceae</taxon>
        <taxon>Breznakibacter</taxon>
    </lineage>
</organism>
<dbReference type="InterPro" id="IPR013785">
    <property type="entry name" value="Aldolase_TIM"/>
</dbReference>
<dbReference type="SMART" id="SM00729">
    <property type="entry name" value="Elp3"/>
    <property type="match status" value="1"/>
</dbReference>
<evidence type="ECO:0000259" key="7">
    <source>
        <dbReference type="PROSITE" id="PS51918"/>
    </source>
</evidence>
<dbReference type="SFLD" id="SFLDS00029">
    <property type="entry name" value="Radical_SAM"/>
    <property type="match status" value="1"/>
</dbReference>
<feature type="domain" description="Radical SAM core" evidence="7">
    <location>
        <begin position="40"/>
        <end position="268"/>
    </location>
</feature>
<evidence type="ECO:0000256" key="5">
    <source>
        <dbReference type="PIRSR" id="PIRSR004762-1"/>
    </source>
</evidence>
<evidence type="ECO:0000256" key="2">
    <source>
        <dbReference type="ARBA" id="ARBA00022723"/>
    </source>
</evidence>
<feature type="binding site" evidence="6">
    <location>
        <position position="272"/>
    </location>
    <ligand>
        <name>(3R)-3-methyl-D-ornithine</name>
        <dbReference type="ChEBI" id="CHEBI:64642"/>
    </ligand>
</feature>
<protein>
    <submittedName>
        <fullName evidence="8">Biotin synthase</fullName>
    </submittedName>
</protein>
<dbReference type="EMBL" id="QKZK01000030">
    <property type="protein sequence ID" value="PZX12775.1"/>
    <property type="molecule type" value="Genomic_DNA"/>
</dbReference>
<dbReference type="PANTHER" id="PTHR43726:SF1">
    <property type="entry name" value="BIOTIN SYNTHASE"/>
    <property type="match status" value="1"/>
</dbReference>
<dbReference type="InterPro" id="IPR058240">
    <property type="entry name" value="rSAM_sf"/>
</dbReference>
<dbReference type="NCBIfam" id="TIGR03956">
    <property type="entry name" value="rSAM_HydE"/>
    <property type="match status" value="1"/>
</dbReference>
<keyword evidence="4 5" id="KW-0411">Iron-sulfur</keyword>
<dbReference type="PROSITE" id="PS51918">
    <property type="entry name" value="RADICAL_SAM"/>
    <property type="match status" value="1"/>
</dbReference>
<name>A0A2W7MX87_9BACT</name>
<feature type="binding site" evidence="5">
    <location>
        <position position="58"/>
    </location>
    <ligand>
        <name>[4Fe-4S] cluster</name>
        <dbReference type="ChEBI" id="CHEBI:49883"/>
        <note>4Fe-4S-S-AdoMet</note>
    </ligand>
</feature>
<evidence type="ECO:0000313" key="8">
    <source>
        <dbReference type="EMBL" id="PZX12775.1"/>
    </source>
</evidence>
<feature type="binding site" evidence="6">
    <location>
        <position position="229"/>
    </location>
    <ligand>
        <name>S-adenosyl-L-methionine</name>
        <dbReference type="ChEBI" id="CHEBI:59789"/>
    </ligand>
</feature>
<gene>
    <name evidence="8" type="ORF">LX69_02866</name>
</gene>
<dbReference type="SFLD" id="SFLDF00348">
    <property type="entry name" value="FeFe_hydrogenase_maturase_(Hyd"/>
    <property type="match status" value="1"/>
</dbReference>
<accession>A0A2W7MX87</accession>
<dbReference type="Pfam" id="PF04055">
    <property type="entry name" value="Radical_SAM"/>
    <property type="match status" value="1"/>
</dbReference>
<feature type="binding site" evidence="5">
    <location>
        <position position="54"/>
    </location>
    <ligand>
        <name>[4Fe-4S] cluster</name>
        <dbReference type="ChEBI" id="CHEBI:49883"/>
        <note>4Fe-4S-S-AdoMet</note>
    </ligand>
</feature>
<feature type="binding site" evidence="5">
    <location>
        <position position="61"/>
    </location>
    <ligand>
        <name>[4Fe-4S] cluster</name>
        <dbReference type="ChEBI" id="CHEBI:49883"/>
        <note>4Fe-4S-S-AdoMet</note>
    </ligand>
</feature>
<evidence type="ECO:0000313" key="9">
    <source>
        <dbReference type="Proteomes" id="UP000249239"/>
    </source>
</evidence>
<dbReference type="GO" id="GO:0051539">
    <property type="term" value="F:4 iron, 4 sulfur cluster binding"/>
    <property type="evidence" value="ECO:0007669"/>
    <property type="project" value="UniProtKB-KW"/>
</dbReference>
<dbReference type="PANTHER" id="PTHR43726">
    <property type="entry name" value="3-METHYLORNITHINE SYNTHASE"/>
    <property type="match status" value="1"/>
</dbReference>
<dbReference type="GO" id="GO:0016740">
    <property type="term" value="F:transferase activity"/>
    <property type="evidence" value="ECO:0007669"/>
    <property type="project" value="TreeGrafter"/>
</dbReference>
<evidence type="ECO:0000256" key="4">
    <source>
        <dbReference type="ARBA" id="ARBA00023014"/>
    </source>
</evidence>
<evidence type="ECO:0000256" key="6">
    <source>
        <dbReference type="PIRSR" id="PIRSR004762-2"/>
    </source>
</evidence>
<dbReference type="CDD" id="cd01335">
    <property type="entry name" value="Radical_SAM"/>
    <property type="match status" value="1"/>
</dbReference>